<organism evidence="3 4">
    <name type="scientific">Spirosoma telluris</name>
    <dbReference type="NCBI Taxonomy" id="2183553"/>
    <lineage>
        <taxon>Bacteria</taxon>
        <taxon>Pseudomonadati</taxon>
        <taxon>Bacteroidota</taxon>
        <taxon>Cytophagia</taxon>
        <taxon>Cytophagales</taxon>
        <taxon>Cytophagaceae</taxon>
        <taxon>Spirosoma</taxon>
    </lineage>
</organism>
<proteinExistence type="predicted"/>
<keyword evidence="3" id="KW-0378">Hydrolase</keyword>
<dbReference type="Pfam" id="PF12146">
    <property type="entry name" value="Hydrolase_4"/>
    <property type="match status" value="1"/>
</dbReference>
<dbReference type="PRINTS" id="PR00111">
    <property type="entry name" value="ABHYDROLASE"/>
</dbReference>
<dbReference type="InterPro" id="IPR022742">
    <property type="entry name" value="Hydrolase_4"/>
</dbReference>
<keyword evidence="1" id="KW-0472">Membrane</keyword>
<feature type="transmembrane region" description="Helical" evidence="1">
    <location>
        <begin position="100"/>
        <end position="121"/>
    </location>
</feature>
<keyword evidence="4" id="KW-1185">Reference proteome</keyword>
<reference evidence="3 4" key="1">
    <citation type="submission" date="2018-06" db="EMBL/GenBank/DDBJ databases">
        <title>Spirosoma sp. HMF3257 Genome sequencing and assembly.</title>
        <authorList>
            <person name="Kang H."/>
            <person name="Cha I."/>
            <person name="Kim H."/>
            <person name="Kang J."/>
            <person name="Joh K."/>
        </authorList>
    </citation>
    <scope>NUCLEOTIDE SEQUENCE [LARGE SCALE GENOMIC DNA]</scope>
    <source>
        <strain evidence="3 4">HMF3257</strain>
    </source>
</reference>
<dbReference type="SUPFAM" id="SSF53474">
    <property type="entry name" value="alpha/beta-Hydrolases"/>
    <property type="match status" value="1"/>
</dbReference>
<name>A0A327NIE0_9BACT</name>
<feature type="domain" description="Serine aminopeptidase S33" evidence="2">
    <location>
        <begin position="30"/>
        <end position="262"/>
    </location>
</feature>
<dbReference type="Proteomes" id="UP000249016">
    <property type="component" value="Unassembled WGS sequence"/>
</dbReference>
<keyword evidence="1" id="KW-1133">Transmembrane helix</keyword>
<dbReference type="InterPro" id="IPR029058">
    <property type="entry name" value="AB_hydrolase_fold"/>
</dbReference>
<evidence type="ECO:0000256" key="1">
    <source>
        <dbReference type="SAM" id="Phobius"/>
    </source>
</evidence>
<protein>
    <submittedName>
        <fullName evidence="3">Alpha/beta hydrolase</fullName>
    </submittedName>
</protein>
<gene>
    <name evidence="3" type="ORF">HMF3257_14780</name>
</gene>
<keyword evidence="1" id="KW-0812">Transmembrane</keyword>
<dbReference type="InterPro" id="IPR000073">
    <property type="entry name" value="AB_hydrolase_1"/>
</dbReference>
<accession>A0A327NIE0</accession>
<evidence type="ECO:0000259" key="2">
    <source>
        <dbReference type="Pfam" id="PF12146"/>
    </source>
</evidence>
<dbReference type="OrthoDB" id="9780932at2"/>
<dbReference type="PANTHER" id="PTHR11614">
    <property type="entry name" value="PHOSPHOLIPASE-RELATED"/>
    <property type="match status" value="1"/>
</dbReference>
<dbReference type="GO" id="GO:0016787">
    <property type="term" value="F:hydrolase activity"/>
    <property type="evidence" value="ECO:0007669"/>
    <property type="project" value="UniProtKB-KW"/>
</dbReference>
<evidence type="ECO:0000313" key="3">
    <source>
        <dbReference type="EMBL" id="RAI75150.1"/>
    </source>
</evidence>
<dbReference type="EMBL" id="QLII01000001">
    <property type="protein sequence ID" value="RAI75150.1"/>
    <property type="molecule type" value="Genomic_DNA"/>
</dbReference>
<comment type="caution">
    <text evidence="3">The sequence shown here is derived from an EMBL/GenBank/DDBJ whole genome shotgun (WGS) entry which is preliminary data.</text>
</comment>
<dbReference type="AlphaFoldDB" id="A0A327NIE0"/>
<evidence type="ECO:0000313" key="4">
    <source>
        <dbReference type="Proteomes" id="UP000249016"/>
    </source>
</evidence>
<feature type="transmembrane region" description="Helical" evidence="1">
    <location>
        <begin position="141"/>
        <end position="158"/>
    </location>
</feature>
<dbReference type="InterPro" id="IPR051044">
    <property type="entry name" value="MAG_DAG_Lipase"/>
</dbReference>
<sequence>MNSRKAQMTSVFRNSEGRNVFYRTWTSRNEPNGIVLIIHGLNSHSGYYEKFAAQLTENGYDVFAMDLRGRGMSEGERYYIADYHAIVGDIDLLVDIVRSAYPALAIFLLGHSAGGVFASVYTVSNQGKLHGLISESFAFQIPAPGFALAIIKFLGNIIPHTRLIRLKNEDFSRDRAIVDTMNNDPLLENEKQPARTMQQLLLAAAYLKTAMPLIKLPLLILHGTADKATKPSGSQYFMDHASSADRQLKLYEGYYHDLLNDKYNAIIIRDIIRWFNGRV</sequence>
<dbReference type="Gene3D" id="3.40.50.1820">
    <property type="entry name" value="alpha/beta hydrolase"/>
    <property type="match status" value="1"/>
</dbReference>